<evidence type="ECO:0000313" key="3">
    <source>
        <dbReference type="Proteomes" id="UP001175000"/>
    </source>
</evidence>
<dbReference type="Proteomes" id="UP001175000">
    <property type="component" value="Unassembled WGS sequence"/>
</dbReference>
<proteinExistence type="predicted"/>
<evidence type="ECO:0000259" key="1">
    <source>
        <dbReference type="Pfam" id="PF14420"/>
    </source>
</evidence>
<organism evidence="2 3">
    <name type="scientific">Immersiella caudata</name>
    <dbReference type="NCBI Taxonomy" id="314043"/>
    <lineage>
        <taxon>Eukaryota</taxon>
        <taxon>Fungi</taxon>
        <taxon>Dikarya</taxon>
        <taxon>Ascomycota</taxon>
        <taxon>Pezizomycotina</taxon>
        <taxon>Sordariomycetes</taxon>
        <taxon>Sordariomycetidae</taxon>
        <taxon>Sordariales</taxon>
        <taxon>Lasiosphaeriaceae</taxon>
        <taxon>Immersiella</taxon>
    </lineage>
</organism>
<dbReference type="InterPro" id="IPR025676">
    <property type="entry name" value="Clr5_dom"/>
</dbReference>
<feature type="domain" description="Clr5" evidence="1">
    <location>
        <begin position="68"/>
        <end position="120"/>
    </location>
</feature>
<sequence length="357" mass="40643">MEAEKICATTAPLPLSTMSLTLFPGGLAEGKALSVVEEESLQVPNALLPSRPPAPTAALHSSVTPQTREDWDPWKPILERLYRDYNLPLRDVVTVMKEQSNLRATPKMYRAQFSRWGWRKYSVQPSERDPVRQAAVIRSARRRAAVLARLTDNFPRYLVPTTMDELSRHKQRLVREVIPFVMSTFEGFNVWASLEPWKISAMLLNGCFGLIEGHTDAHVWLGKVFDILDQHLTMPWQGSLLVSCLTQSYLLWLFRDKCPAVSQFLGMYFGHITVLAEARVGRRHPLTALMMGLRYAYRQTRGEWIAFTEPLIAEIAVASGKPSSLSARANSTGYDYFEGWETLRVWQILKEGPIFMD</sequence>
<name>A0AA40C0G4_9PEZI</name>
<comment type="caution">
    <text evidence="2">The sequence shown here is derived from an EMBL/GenBank/DDBJ whole genome shotgun (WGS) entry which is preliminary data.</text>
</comment>
<dbReference type="PANTHER" id="PTHR38788:SF3">
    <property type="entry name" value="CLR5 DOMAIN-CONTAINING PROTEIN"/>
    <property type="match status" value="1"/>
</dbReference>
<accession>A0AA40C0G4</accession>
<reference evidence="2" key="1">
    <citation type="submission" date="2023-06" db="EMBL/GenBank/DDBJ databases">
        <title>Genome-scale phylogeny and comparative genomics of the fungal order Sordariales.</title>
        <authorList>
            <consortium name="Lawrence Berkeley National Laboratory"/>
            <person name="Hensen N."/>
            <person name="Bonometti L."/>
            <person name="Westerberg I."/>
            <person name="Brannstrom I.O."/>
            <person name="Guillou S."/>
            <person name="Cros-Aarteil S."/>
            <person name="Calhoun S."/>
            <person name="Haridas S."/>
            <person name="Kuo A."/>
            <person name="Mondo S."/>
            <person name="Pangilinan J."/>
            <person name="Riley R."/>
            <person name="Labutti K."/>
            <person name="Andreopoulos B."/>
            <person name="Lipzen A."/>
            <person name="Chen C."/>
            <person name="Yanf M."/>
            <person name="Daum C."/>
            <person name="Ng V."/>
            <person name="Clum A."/>
            <person name="Steindorff A."/>
            <person name="Ohm R."/>
            <person name="Martin F."/>
            <person name="Silar P."/>
            <person name="Natvig D."/>
            <person name="Lalanne C."/>
            <person name="Gautier V."/>
            <person name="Ament-Velasquez S.L."/>
            <person name="Kruys A."/>
            <person name="Hutchinson M.I."/>
            <person name="Powell A.J."/>
            <person name="Barry K."/>
            <person name="Miller A.N."/>
            <person name="Grigoriev I.V."/>
            <person name="Debuchy R."/>
            <person name="Gladieux P."/>
            <person name="Thoren M.H."/>
            <person name="Johannesson H."/>
        </authorList>
    </citation>
    <scope>NUCLEOTIDE SEQUENCE</scope>
    <source>
        <strain evidence="2">CBS 606.72</strain>
    </source>
</reference>
<keyword evidence="3" id="KW-1185">Reference proteome</keyword>
<evidence type="ECO:0000313" key="2">
    <source>
        <dbReference type="EMBL" id="KAK0620796.1"/>
    </source>
</evidence>
<dbReference type="PANTHER" id="PTHR38788">
    <property type="entry name" value="CLR5 DOMAIN-CONTAINING PROTEIN"/>
    <property type="match status" value="1"/>
</dbReference>
<dbReference type="EMBL" id="JAULSU010000004">
    <property type="protein sequence ID" value="KAK0620796.1"/>
    <property type="molecule type" value="Genomic_DNA"/>
</dbReference>
<dbReference type="AlphaFoldDB" id="A0AA40C0G4"/>
<dbReference type="Pfam" id="PF14420">
    <property type="entry name" value="Clr5"/>
    <property type="match status" value="1"/>
</dbReference>
<protein>
    <submittedName>
        <fullName evidence="2">Clr5 domain-containing protein</fullName>
    </submittedName>
</protein>
<gene>
    <name evidence="2" type="ORF">B0T14DRAFT_587414</name>
</gene>